<dbReference type="OrthoDB" id="7061841at2"/>
<proteinExistence type="predicted"/>
<dbReference type="Pfam" id="PF19668">
    <property type="entry name" value="DUF6171"/>
    <property type="match status" value="1"/>
</dbReference>
<sequence>MNVCKRCLLSRMSAEAFQNIKENIELIPDEKKADEALYKKRLEICTECDCLINGMCSKCGCFVEMRAAFAINRCPHEDKLW</sequence>
<dbReference type="Proteomes" id="UP000095662">
    <property type="component" value="Unassembled WGS sequence"/>
</dbReference>
<protein>
    <submittedName>
        <fullName evidence="1">Uncharacterized protein</fullName>
    </submittedName>
</protein>
<dbReference type="EMBL" id="CZBY01000026">
    <property type="protein sequence ID" value="CUQ91799.1"/>
    <property type="molecule type" value="Genomic_DNA"/>
</dbReference>
<accession>A0A175A488</accession>
<evidence type="ECO:0000313" key="1">
    <source>
        <dbReference type="EMBL" id="CUQ91799.1"/>
    </source>
</evidence>
<dbReference type="STRING" id="39492.ERS852540_02402"/>
<gene>
    <name evidence="1" type="ORF">ERS852540_02402</name>
</gene>
<dbReference type="AlphaFoldDB" id="A0A175A488"/>
<organism evidence="1 2">
    <name type="scientific">[Eubacterium] siraeum</name>
    <dbReference type="NCBI Taxonomy" id="39492"/>
    <lineage>
        <taxon>Bacteria</taxon>
        <taxon>Bacillati</taxon>
        <taxon>Bacillota</taxon>
        <taxon>Clostridia</taxon>
        <taxon>Eubacteriales</taxon>
        <taxon>Oscillospiraceae</taxon>
        <taxon>Oscillospiraceae incertae sedis</taxon>
    </lineage>
</organism>
<name>A0A175A488_9FIRM</name>
<dbReference type="InterPro" id="IPR046169">
    <property type="entry name" value="DUF6171"/>
</dbReference>
<evidence type="ECO:0000313" key="2">
    <source>
        <dbReference type="Proteomes" id="UP000095662"/>
    </source>
</evidence>
<reference evidence="1 2" key="1">
    <citation type="submission" date="2015-09" db="EMBL/GenBank/DDBJ databases">
        <authorList>
            <consortium name="Pathogen Informatics"/>
        </authorList>
    </citation>
    <scope>NUCLEOTIDE SEQUENCE [LARGE SCALE GENOMIC DNA]</scope>
    <source>
        <strain evidence="1 2">2789STDY5834928</strain>
    </source>
</reference>